<feature type="compositionally biased region" description="Basic residues" evidence="1">
    <location>
        <begin position="812"/>
        <end position="845"/>
    </location>
</feature>
<dbReference type="InterPro" id="IPR015943">
    <property type="entry name" value="WD40/YVTN_repeat-like_dom_sf"/>
</dbReference>
<evidence type="ECO:0000256" key="1">
    <source>
        <dbReference type="SAM" id="MobiDB-lite"/>
    </source>
</evidence>
<dbReference type="STRING" id="1754190.A0A1Y2BK25"/>
<protein>
    <submittedName>
        <fullName evidence="2">WD40 repeat-like protein</fullName>
    </submittedName>
</protein>
<dbReference type="InterPro" id="IPR036322">
    <property type="entry name" value="WD40_repeat_dom_sf"/>
</dbReference>
<keyword evidence="3" id="KW-1185">Reference proteome</keyword>
<feature type="region of interest" description="Disordered" evidence="1">
    <location>
        <begin position="807"/>
        <end position="883"/>
    </location>
</feature>
<dbReference type="PANTHER" id="PTHR45532">
    <property type="entry name" value="WD REPEAT-CONTAINING PROTEIN 97"/>
    <property type="match status" value="1"/>
</dbReference>
<dbReference type="SUPFAM" id="SSF48371">
    <property type="entry name" value="ARM repeat"/>
    <property type="match status" value="1"/>
</dbReference>
<feature type="region of interest" description="Disordered" evidence="1">
    <location>
        <begin position="509"/>
        <end position="636"/>
    </location>
</feature>
<dbReference type="OrthoDB" id="6262491at2759"/>
<feature type="compositionally biased region" description="Basic and acidic residues" evidence="1">
    <location>
        <begin position="605"/>
        <end position="615"/>
    </location>
</feature>
<feature type="compositionally biased region" description="Basic and acidic residues" evidence="1">
    <location>
        <begin position="846"/>
        <end position="858"/>
    </location>
</feature>
<dbReference type="Gene3D" id="2.130.10.10">
    <property type="entry name" value="YVTN repeat-like/Quinoprotein amine dehydrogenase"/>
    <property type="match status" value="1"/>
</dbReference>
<sequence length="1554" mass="180313">MQLVHEFNQHFGIITGLLLLEEVCEASFGTLPILISSSDDTSIRMFNFETMTPIYRMDNVEPCMGLYKVRKDMIYHFSKSCIFLWNVNKFYNIFVETSATVVSIERVEHINKPARVVALCIDGTIRIMSPVNGAILLILFPPYFITNVTKFLYDYDNEKLYSFTENRHVIIYDTTTNPGLIKGVWNYDNFKITSIVGISTSFFKFDRGDVLLRSSSSKSPLKLSPQDEIKIHLQQISSYFIIAGTNEGQIIYFDKENGESKKIIQAHVGEICELHYDYEKIMFKQSKCFTKKELDLPFYLKCVKKIDLNPANGIPTSLGVDIKNSVISFPSNGMIDLISYKDSKTVRNFEPTPSNINKPIIQIRYIESLEIFISVNTDKTLRVWDKNKALIKEIQFFDSVYSIAFLNLKGDILVGLEYQIDIIKAKDYLPLNFLQKLLTYDITDDLQEAPISFNETIDFWDYFYNEAKTLLTPDFQWHIKKNDFKFSTHSINKEETITPQKREYVIKIKPQSKKNIKSNDNSKEKSDETKKLNKDTEIIDEPNKDTEISNENINESNELSQSNESLNNPIINIQDESNSSMNEEEQKENVIINQEEIGRNNDSINESKNDIENIKKSKSKKNRKNIKQKSISKKNNKHIHTVNKDKEHIKENSDTTVDLTDLSQDNLDDDSTEFLSLRNIHTYDEYLQELEKRRLLIKQFKQPDLILPNSQFLEELFKNGKLGGKTWEECMKGWYNSNVAFPQFIYNQKTKKYEYAGFDLKFRKDEMNLNLESIKSGSNDESIDLKAILGDELDKINNKSSNSSIFSSYDKLRKKKKASTNKSKNKSRSRSKSKSKSKSKNTSRSKKGDESKKGDKTSGYDTSTTNRKQNKSHNDIHGSSTSFKLKHFGSNEEKSNLQRNFGFDSLFDGDLNDEKISDALVNILDENNEIDENTLAQEIMNLDINPKRKKALMEKINSKLVANGKTSIFDKDEYTNTIENNLLQRKKKMFNGVNDPVETSLKKYHYVKCHPLTEEAIKNNKRLIDFFLLNGGDINSLRMTENGEVIIEEDNEGRIFQYELNDFYSKEHMKKKDFKKYYDGKSYVPICNISPEAQNFLKKSMLRNRKNSSDIVWKLIRQWKMDKTINFKYDNYNTNNNNNYNHIYHNPKINRKNVLSSNKSYFIGPNNIYDNNKLNININKDVRNHYLENTHGNNNDQKFVNNSTDLTKSSRRNLKERQSDLNQIIDNLTSIIRSGLWSEKCEASKALLFLYLEFKADLKISIDTYLENQLDLFSDENWKVRAQMCVNLMGYNTFNKQCLIRTIGLLKDESNDVRNIALQTLCYYGISTKQRLDEFIRSIFEKDGVDTKEEKYKSILDEMMDIKKERDRIMKIEENRKILQWIRCVDPNIHIIDTLGFSSQNFELNTSKSLSNNDLDVSNIANMSVYDYNDNDYKSDTDISESSKQVNHKRYNSLLPLENKQVYNVVENNKANSISSRTNSASIVKGSISADNLQKPNNKSDFVVVNTEKEKDKEKEKLKMPLMDLPSTTSLPSLSHQNSQNNFNDKIISLPSVI</sequence>
<dbReference type="Proteomes" id="UP000193920">
    <property type="component" value="Unassembled WGS sequence"/>
</dbReference>
<evidence type="ECO:0000313" key="3">
    <source>
        <dbReference type="Proteomes" id="UP000193920"/>
    </source>
</evidence>
<proteinExistence type="predicted"/>
<feature type="compositionally biased region" description="Low complexity" evidence="1">
    <location>
        <begin position="549"/>
        <end position="568"/>
    </location>
</feature>
<comment type="caution">
    <text evidence="2">The sequence shown here is derived from an EMBL/GenBank/DDBJ whole genome shotgun (WGS) entry which is preliminary data.</text>
</comment>
<dbReference type="PANTHER" id="PTHR45532:SF1">
    <property type="entry name" value="WD REPEAT-CONTAINING PROTEIN 97"/>
    <property type="match status" value="1"/>
</dbReference>
<feature type="compositionally biased region" description="Polar residues" evidence="1">
    <location>
        <begin position="569"/>
        <end position="581"/>
    </location>
</feature>
<name>A0A1Y2BK25_9FUNG</name>
<dbReference type="SUPFAM" id="SSF50978">
    <property type="entry name" value="WD40 repeat-like"/>
    <property type="match status" value="1"/>
</dbReference>
<dbReference type="EMBL" id="MCOG01000153">
    <property type="protein sequence ID" value="ORY35128.1"/>
    <property type="molecule type" value="Genomic_DNA"/>
</dbReference>
<evidence type="ECO:0000313" key="2">
    <source>
        <dbReference type="EMBL" id="ORY35128.1"/>
    </source>
</evidence>
<reference evidence="2 3" key="1">
    <citation type="submission" date="2016-08" db="EMBL/GenBank/DDBJ databases">
        <title>A Parts List for Fungal Cellulosomes Revealed by Comparative Genomics.</title>
        <authorList>
            <consortium name="DOE Joint Genome Institute"/>
            <person name="Haitjema C.H."/>
            <person name="Gilmore S.P."/>
            <person name="Henske J.K."/>
            <person name="Solomon K.V."/>
            <person name="De Groot R."/>
            <person name="Kuo A."/>
            <person name="Mondo S.J."/>
            <person name="Salamov A.A."/>
            <person name="Labutti K."/>
            <person name="Zhao Z."/>
            <person name="Chiniquy J."/>
            <person name="Barry K."/>
            <person name="Brewer H.M."/>
            <person name="Purvine S.O."/>
            <person name="Wright A.T."/>
            <person name="Boxma B."/>
            <person name="Van Alen T."/>
            <person name="Hackstein J.H."/>
            <person name="Baker S.E."/>
            <person name="Grigoriev I.V."/>
            <person name="O'Malley M.A."/>
        </authorList>
    </citation>
    <scope>NUCLEOTIDE SEQUENCE [LARGE SCALE GENOMIC DNA]</scope>
    <source>
        <strain evidence="2 3">G1</strain>
    </source>
</reference>
<dbReference type="InterPro" id="IPR016024">
    <property type="entry name" value="ARM-type_fold"/>
</dbReference>
<feature type="compositionally biased region" description="Basic residues" evidence="1">
    <location>
        <begin position="616"/>
        <end position="636"/>
    </location>
</feature>
<organism evidence="2 3">
    <name type="scientific">Neocallimastix californiae</name>
    <dbReference type="NCBI Taxonomy" id="1754190"/>
    <lineage>
        <taxon>Eukaryota</taxon>
        <taxon>Fungi</taxon>
        <taxon>Fungi incertae sedis</taxon>
        <taxon>Chytridiomycota</taxon>
        <taxon>Chytridiomycota incertae sedis</taxon>
        <taxon>Neocallimastigomycetes</taxon>
        <taxon>Neocallimastigales</taxon>
        <taxon>Neocallimastigaceae</taxon>
        <taxon>Neocallimastix</taxon>
    </lineage>
</organism>
<accession>A0A1Y2BK25</accession>
<feature type="compositionally biased region" description="Basic and acidic residues" evidence="1">
    <location>
        <begin position="520"/>
        <end position="547"/>
    </location>
</feature>
<gene>
    <name evidence="2" type="ORF">LY90DRAFT_673193</name>
</gene>